<name>A0A0W1AK98_9GAMM</name>
<dbReference type="STRING" id="45076.Lwor_0091"/>
<dbReference type="Proteomes" id="UP000054662">
    <property type="component" value="Unassembled WGS sequence"/>
</dbReference>
<protein>
    <submittedName>
        <fullName evidence="1">Uncharacterized protein</fullName>
    </submittedName>
</protein>
<dbReference type="RefSeq" id="WP_202967149.1">
    <property type="nucleotide sequence ID" value="NZ_CBCRUR010000002.1"/>
</dbReference>
<sequence>MDNLITLYKQRLNLHGATFIRIDHDDAMVAIVYKVTEPTGLPLILKISTRTQDYLRELFFLKHFAGILPVPRIIQ</sequence>
<evidence type="ECO:0000313" key="1">
    <source>
        <dbReference type="EMBL" id="KTD81788.1"/>
    </source>
</evidence>
<reference evidence="1 2" key="1">
    <citation type="submission" date="2015-11" db="EMBL/GenBank/DDBJ databases">
        <title>Genomic analysis of 38 Legionella species identifies large and diverse effector repertoires.</title>
        <authorList>
            <person name="Burstein D."/>
            <person name="Amaro F."/>
            <person name="Zusman T."/>
            <person name="Lifshitz Z."/>
            <person name="Cohen O."/>
            <person name="Gilbert J.A."/>
            <person name="Pupko T."/>
            <person name="Shuman H.A."/>
            <person name="Segal G."/>
        </authorList>
    </citation>
    <scope>NUCLEOTIDE SEQUENCE [LARGE SCALE GENOMIC DNA]</scope>
    <source>
        <strain evidence="1 2">ATCC 49508</strain>
    </source>
</reference>
<evidence type="ECO:0000313" key="2">
    <source>
        <dbReference type="Proteomes" id="UP000054662"/>
    </source>
</evidence>
<accession>A0A0W1AK98</accession>
<dbReference type="AlphaFoldDB" id="A0A0W1AK98"/>
<dbReference type="PATRIC" id="fig|45076.6.peg.97"/>
<keyword evidence="2" id="KW-1185">Reference proteome</keyword>
<comment type="caution">
    <text evidence="1">The sequence shown here is derived from an EMBL/GenBank/DDBJ whole genome shotgun (WGS) entry which is preliminary data.</text>
</comment>
<gene>
    <name evidence="1" type="ORF">Lwor_0091</name>
</gene>
<organism evidence="1 2">
    <name type="scientific">Legionella worsleiensis</name>
    <dbReference type="NCBI Taxonomy" id="45076"/>
    <lineage>
        <taxon>Bacteria</taxon>
        <taxon>Pseudomonadati</taxon>
        <taxon>Pseudomonadota</taxon>
        <taxon>Gammaproteobacteria</taxon>
        <taxon>Legionellales</taxon>
        <taxon>Legionellaceae</taxon>
        <taxon>Legionella</taxon>
    </lineage>
</organism>
<proteinExistence type="predicted"/>
<dbReference type="EMBL" id="LNZC01000002">
    <property type="protein sequence ID" value="KTD81788.1"/>
    <property type="molecule type" value="Genomic_DNA"/>
</dbReference>